<dbReference type="InterPro" id="IPR006342">
    <property type="entry name" value="FkbM_mtfrase"/>
</dbReference>
<dbReference type="NCBIfam" id="TIGR01444">
    <property type="entry name" value="fkbM_fam"/>
    <property type="match status" value="1"/>
</dbReference>
<dbReference type="GO" id="GO:0008168">
    <property type="term" value="F:methyltransferase activity"/>
    <property type="evidence" value="ECO:0007669"/>
    <property type="project" value="UniProtKB-KW"/>
</dbReference>
<dbReference type="OrthoDB" id="186436at2"/>
<dbReference type="Proteomes" id="UP000306196">
    <property type="component" value="Unassembled WGS sequence"/>
</dbReference>
<dbReference type="SUPFAM" id="SSF53335">
    <property type="entry name" value="S-adenosyl-L-methionine-dependent methyltransferases"/>
    <property type="match status" value="1"/>
</dbReference>
<dbReference type="RefSeq" id="WP_138088617.1">
    <property type="nucleotide sequence ID" value="NZ_VAUV01000025.1"/>
</dbReference>
<proteinExistence type="predicted"/>
<evidence type="ECO:0000313" key="2">
    <source>
        <dbReference type="EMBL" id="TLD68426.1"/>
    </source>
</evidence>
<sequence length="287" mass="32408">MSNILYFLYRAKKRLLPTLKMRHYSFVENMRGRLVQSLRKEPVEILGQRMLLDTNDALNLALNRIYEPAETELLQKLIKPGDTIVDVGANIGYYSLIFAKAVGPTGTVFGFEPDPGNFSLLTQNLKLNGHENVTMVNKAVTDKSGEIELFVSPGCPADHRIYDSGDGRQKLTIPAVALDDYFSEIKAQIDLIKMDIQGAEFFAVKGMKKVLATNPKVKLLTEFWPFGLKRAGVDPMDYLKLLREIGLKVLYFDESNKTLRTAEMQELIDLTPVAEPIYCNLLCEPER</sequence>
<dbReference type="PANTHER" id="PTHR34203:SF15">
    <property type="entry name" value="SLL1173 PROTEIN"/>
    <property type="match status" value="1"/>
</dbReference>
<comment type="caution">
    <text evidence="2">The sequence shown here is derived from an EMBL/GenBank/DDBJ whole genome shotgun (WGS) entry which is preliminary data.</text>
</comment>
<feature type="domain" description="Methyltransferase FkbM" evidence="1">
    <location>
        <begin position="86"/>
        <end position="230"/>
    </location>
</feature>
<name>A0A5R8K7W2_9BACT</name>
<keyword evidence="3" id="KW-1185">Reference proteome</keyword>
<dbReference type="InterPro" id="IPR052514">
    <property type="entry name" value="SAM-dependent_MTase"/>
</dbReference>
<dbReference type="InterPro" id="IPR029063">
    <property type="entry name" value="SAM-dependent_MTases_sf"/>
</dbReference>
<dbReference type="EMBL" id="VAUV01000025">
    <property type="protein sequence ID" value="TLD68426.1"/>
    <property type="molecule type" value="Genomic_DNA"/>
</dbReference>
<organism evidence="2 3">
    <name type="scientific">Phragmitibacter flavus</name>
    <dbReference type="NCBI Taxonomy" id="2576071"/>
    <lineage>
        <taxon>Bacteria</taxon>
        <taxon>Pseudomonadati</taxon>
        <taxon>Verrucomicrobiota</taxon>
        <taxon>Verrucomicrobiia</taxon>
        <taxon>Verrucomicrobiales</taxon>
        <taxon>Verrucomicrobiaceae</taxon>
        <taxon>Phragmitibacter</taxon>
    </lineage>
</organism>
<keyword evidence="2" id="KW-0808">Transferase</keyword>
<dbReference type="PANTHER" id="PTHR34203">
    <property type="entry name" value="METHYLTRANSFERASE, FKBM FAMILY PROTEIN"/>
    <property type="match status" value="1"/>
</dbReference>
<accession>A0A5R8K7W2</accession>
<dbReference type="Gene3D" id="3.40.50.150">
    <property type="entry name" value="Vaccinia Virus protein VP39"/>
    <property type="match status" value="1"/>
</dbReference>
<reference evidence="2 3" key="1">
    <citation type="submission" date="2019-05" db="EMBL/GenBank/DDBJ databases">
        <title>Verrucobacter flavum gen. nov., sp. nov. a new member of the family Verrucomicrobiaceae.</title>
        <authorList>
            <person name="Szuroczki S."/>
            <person name="Abbaszade G."/>
            <person name="Szabo A."/>
            <person name="Felfoldi T."/>
            <person name="Schumann P."/>
            <person name="Boka K."/>
            <person name="Keki Z."/>
            <person name="Toumi M."/>
            <person name="Toth E."/>
        </authorList>
    </citation>
    <scope>NUCLEOTIDE SEQUENCE [LARGE SCALE GENOMIC DNA]</scope>
    <source>
        <strain evidence="2 3">MG-N-17</strain>
    </source>
</reference>
<dbReference type="GO" id="GO:0032259">
    <property type="term" value="P:methylation"/>
    <property type="evidence" value="ECO:0007669"/>
    <property type="project" value="UniProtKB-KW"/>
</dbReference>
<evidence type="ECO:0000259" key="1">
    <source>
        <dbReference type="Pfam" id="PF05050"/>
    </source>
</evidence>
<evidence type="ECO:0000313" key="3">
    <source>
        <dbReference type="Proteomes" id="UP000306196"/>
    </source>
</evidence>
<keyword evidence="2" id="KW-0489">Methyltransferase</keyword>
<gene>
    <name evidence="2" type="ORF">FEM03_22740</name>
</gene>
<dbReference type="AlphaFoldDB" id="A0A5R8K7W2"/>
<protein>
    <submittedName>
        <fullName evidence="2">FkbM family methyltransferase</fullName>
    </submittedName>
</protein>
<dbReference type="Pfam" id="PF05050">
    <property type="entry name" value="Methyltransf_21"/>
    <property type="match status" value="1"/>
</dbReference>